<evidence type="ECO:0008006" key="4">
    <source>
        <dbReference type="Google" id="ProtNLM"/>
    </source>
</evidence>
<feature type="chain" id="PRO_5006617818" description="S-protein homolog" evidence="1">
    <location>
        <begin position="28"/>
        <end position="131"/>
    </location>
</feature>
<dbReference type="OrthoDB" id="1363310at2759"/>
<reference evidence="2 3" key="1">
    <citation type="journal article" date="2015" name="Sci. Rep.">
        <title>The power of single molecule real-time sequencing technology in the de novo assembly of a eukaryotic genome.</title>
        <authorList>
            <person name="Sakai H."/>
            <person name="Naito K."/>
            <person name="Ogiso-Tanaka E."/>
            <person name="Takahashi Y."/>
            <person name="Iseki K."/>
            <person name="Muto C."/>
            <person name="Satou K."/>
            <person name="Teruya K."/>
            <person name="Shiroma A."/>
            <person name="Shimoji M."/>
            <person name="Hirano T."/>
            <person name="Itoh T."/>
            <person name="Kaga A."/>
            <person name="Tomooka N."/>
        </authorList>
    </citation>
    <scope>NUCLEOTIDE SEQUENCE [LARGE SCALE GENOMIC DNA]</scope>
    <source>
        <strain evidence="3">cv. Shumari</strain>
    </source>
</reference>
<dbReference type="AlphaFoldDB" id="A0A0S3S533"/>
<dbReference type="EMBL" id="AP015038">
    <property type="protein sequence ID" value="BAT87903.1"/>
    <property type="molecule type" value="Genomic_DNA"/>
</dbReference>
<name>A0A0S3S533_PHAAN</name>
<protein>
    <recommendedName>
        <fullName evidence="4">S-protein homolog</fullName>
    </recommendedName>
</protein>
<gene>
    <name evidence="2" type="primary">Vigan.05G132300</name>
    <name evidence="2" type="ORF">VIGAN_05132300</name>
</gene>
<evidence type="ECO:0000313" key="3">
    <source>
        <dbReference type="Proteomes" id="UP000291084"/>
    </source>
</evidence>
<keyword evidence="3" id="KW-1185">Reference proteome</keyword>
<keyword evidence="1" id="KW-0732">Signal</keyword>
<dbReference type="PANTHER" id="PTHR35630">
    <property type="entry name" value="LEGUMINOSIN GROUP486 SECRETED PEPTIDE"/>
    <property type="match status" value="1"/>
</dbReference>
<evidence type="ECO:0000313" key="2">
    <source>
        <dbReference type="EMBL" id="BAT87903.1"/>
    </source>
</evidence>
<evidence type="ECO:0000256" key="1">
    <source>
        <dbReference type="SAM" id="SignalP"/>
    </source>
</evidence>
<dbReference type="PANTHER" id="PTHR35630:SF2">
    <property type="entry name" value="LEGUMINOSIN GROUP486 SECRETED PEPTIDE"/>
    <property type="match status" value="1"/>
</dbReference>
<accession>A0A0S3S533</accession>
<proteinExistence type="predicted"/>
<sequence length="131" mass="14686">MSISISIRVFSVVLFAVCLNLQSWVSAINVIGLSIENDLPPDSSKLFFFADFQSQVEIGPGNENAYVKLLNMESHTGGFRWNKGAIITCATISVIPSIEKGQRIFWSVREDGLYHSLDNTNWEKRESWGPC</sequence>
<feature type="signal peptide" evidence="1">
    <location>
        <begin position="1"/>
        <end position="27"/>
    </location>
</feature>
<dbReference type="Proteomes" id="UP000291084">
    <property type="component" value="Chromosome 5"/>
</dbReference>
<organism evidence="2 3">
    <name type="scientific">Vigna angularis var. angularis</name>
    <dbReference type="NCBI Taxonomy" id="157739"/>
    <lineage>
        <taxon>Eukaryota</taxon>
        <taxon>Viridiplantae</taxon>
        <taxon>Streptophyta</taxon>
        <taxon>Embryophyta</taxon>
        <taxon>Tracheophyta</taxon>
        <taxon>Spermatophyta</taxon>
        <taxon>Magnoliopsida</taxon>
        <taxon>eudicotyledons</taxon>
        <taxon>Gunneridae</taxon>
        <taxon>Pentapetalae</taxon>
        <taxon>rosids</taxon>
        <taxon>fabids</taxon>
        <taxon>Fabales</taxon>
        <taxon>Fabaceae</taxon>
        <taxon>Papilionoideae</taxon>
        <taxon>50 kb inversion clade</taxon>
        <taxon>NPAAA clade</taxon>
        <taxon>indigoferoid/millettioid clade</taxon>
        <taxon>Phaseoleae</taxon>
        <taxon>Vigna</taxon>
    </lineage>
</organism>